<feature type="region of interest" description="Disordered" evidence="7">
    <location>
        <begin position="1"/>
        <end position="20"/>
    </location>
</feature>
<evidence type="ECO:0000256" key="6">
    <source>
        <dbReference type="RuleBase" id="RU000394"/>
    </source>
</evidence>
<feature type="compositionally biased region" description="Low complexity" evidence="7">
    <location>
        <begin position="203"/>
        <end position="214"/>
    </location>
</feature>
<feature type="region of interest" description="Disordered" evidence="7">
    <location>
        <begin position="380"/>
        <end position="439"/>
    </location>
</feature>
<proteinExistence type="inferred from homology"/>
<dbReference type="PANTHER" id="PTHR24115:SF1008">
    <property type="entry name" value="KINESIN-LIKE PROTEIN SUBITO"/>
    <property type="match status" value="1"/>
</dbReference>
<keyword evidence="4 5" id="KW-0505">Motor protein</keyword>
<dbReference type="InterPro" id="IPR019821">
    <property type="entry name" value="Kinesin_motor_CS"/>
</dbReference>
<dbReference type="InterPro" id="IPR027640">
    <property type="entry name" value="Kinesin-like_fam"/>
</dbReference>
<dbReference type="PANTHER" id="PTHR24115">
    <property type="entry name" value="KINESIN-RELATED"/>
    <property type="match status" value="1"/>
</dbReference>
<evidence type="ECO:0000259" key="8">
    <source>
        <dbReference type="PROSITE" id="PS50067"/>
    </source>
</evidence>
<dbReference type="Pfam" id="PF00225">
    <property type="entry name" value="Kinesin"/>
    <property type="match status" value="1"/>
</dbReference>
<dbReference type="PROSITE" id="PS00411">
    <property type="entry name" value="KINESIN_MOTOR_1"/>
    <property type="match status" value="1"/>
</dbReference>
<evidence type="ECO:0000313" key="10">
    <source>
        <dbReference type="Proteomes" id="UP001141327"/>
    </source>
</evidence>
<reference evidence="9" key="1">
    <citation type="journal article" date="2022" name="bioRxiv">
        <title>Genomics of Preaxostyla Flagellates Illuminates Evolutionary Transitions and the Path Towards Mitochondrial Loss.</title>
        <authorList>
            <person name="Novak L.V.F."/>
            <person name="Treitli S.C."/>
            <person name="Pyrih J."/>
            <person name="Halakuc P."/>
            <person name="Pipaliya S.V."/>
            <person name="Vacek V."/>
            <person name="Brzon O."/>
            <person name="Soukal P."/>
            <person name="Eme L."/>
            <person name="Dacks J.B."/>
            <person name="Karnkowska A."/>
            <person name="Elias M."/>
            <person name="Hampl V."/>
        </authorList>
    </citation>
    <scope>NUCLEOTIDE SEQUENCE</scope>
    <source>
        <strain evidence="9">RCP-MX</strain>
    </source>
</reference>
<dbReference type="SMART" id="SM00129">
    <property type="entry name" value="KISc"/>
    <property type="match status" value="1"/>
</dbReference>
<feature type="binding site" evidence="5">
    <location>
        <begin position="115"/>
        <end position="122"/>
    </location>
    <ligand>
        <name>ATP</name>
        <dbReference type="ChEBI" id="CHEBI:30616"/>
    </ligand>
</feature>
<accession>A0ABQ8UN57</accession>
<dbReference type="InterPro" id="IPR001752">
    <property type="entry name" value="Kinesin_motor_dom"/>
</dbReference>
<feature type="domain" description="Kinesin motor" evidence="8">
    <location>
        <begin position="37"/>
        <end position="439"/>
    </location>
</feature>
<evidence type="ECO:0000313" key="9">
    <source>
        <dbReference type="EMBL" id="KAJ4460615.1"/>
    </source>
</evidence>
<evidence type="ECO:0000256" key="1">
    <source>
        <dbReference type="ARBA" id="ARBA00022701"/>
    </source>
</evidence>
<name>A0ABQ8UN57_9EUKA</name>
<dbReference type="PROSITE" id="PS50067">
    <property type="entry name" value="KINESIN_MOTOR_2"/>
    <property type="match status" value="1"/>
</dbReference>
<dbReference type="InterPro" id="IPR036961">
    <property type="entry name" value="Kinesin_motor_dom_sf"/>
</dbReference>
<feature type="region of interest" description="Disordered" evidence="7">
    <location>
        <begin position="148"/>
        <end position="224"/>
    </location>
</feature>
<feature type="compositionally biased region" description="Pro residues" evidence="7">
    <location>
        <begin position="192"/>
        <end position="202"/>
    </location>
</feature>
<sequence length="439" mass="46756">MLSRPSVVNTGNKTPGPGVRPVSAFAPASISTGPLNPVHVYLRVRPVLPGEQPNPNVAVDSNSKTIHITTSAATKSYDFRRIFQDVKNDELFNTTVAPYIPAVFSGQSLLVMAYGITCSGKTYTTCGTPADPGLIALILRRLLSPPEPEDVLAQGGCPAVPVPSTPMGTSDPSGTSSSGEAGPLYPTDDPLASPPTAPPQTPRAPATPRAGPADFQLETPMLPRPKRVVPGVPFQVRLSYVEVRSDHAYDLLPPGKERPVLNFGRSVDLGAATAIPVTSYEQALALHEQALTNRAVSSTALNSNSSRSHCFCIASVYQADTLVGRVAVVDLAGSERAAVTQQEQNGINISLMTLGQCMRDLNEKPTNKLPGTIIRTGASLTAAHTQGKPQRPHGRMRRSTRTHSIHPVDHPAISQGPGERSGHRHSQSSCEWRPTVKRR</sequence>
<dbReference type="InterPro" id="IPR027417">
    <property type="entry name" value="P-loop_NTPase"/>
</dbReference>
<evidence type="ECO:0000256" key="2">
    <source>
        <dbReference type="ARBA" id="ARBA00022741"/>
    </source>
</evidence>
<protein>
    <recommendedName>
        <fullName evidence="6">Kinesin-like protein</fullName>
    </recommendedName>
</protein>
<evidence type="ECO:0000256" key="5">
    <source>
        <dbReference type="PROSITE-ProRule" id="PRU00283"/>
    </source>
</evidence>
<comment type="caution">
    <text evidence="9">The sequence shown here is derived from an EMBL/GenBank/DDBJ whole genome shotgun (WGS) entry which is preliminary data.</text>
</comment>
<feature type="compositionally biased region" description="Basic residues" evidence="7">
    <location>
        <begin position="390"/>
        <end position="404"/>
    </location>
</feature>
<dbReference type="EMBL" id="JAPMOS010000012">
    <property type="protein sequence ID" value="KAJ4460615.1"/>
    <property type="molecule type" value="Genomic_DNA"/>
</dbReference>
<keyword evidence="3 5" id="KW-0067">ATP-binding</keyword>
<feature type="compositionally biased region" description="Low complexity" evidence="7">
    <location>
        <begin position="165"/>
        <end position="179"/>
    </location>
</feature>
<evidence type="ECO:0000256" key="7">
    <source>
        <dbReference type="SAM" id="MobiDB-lite"/>
    </source>
</evidence>
<evidence type="ECO:0000256" key="3">
    <source>
        <dbReference type="ARBA" id="ARBA00022840"/>
    </source>
</evidence>
<organism evidence="9 10">
    <name type="scientific">Paratrimastix pyriformis</name>
    <dbReference type="NCBI Taxonomy" id="342808"/>
    <lineage>
        <taxon>Eukaryota</taxon>
        <taxon>Metamonada</taxon>
        <taxon>Preaxostyla</taxon>
        <taxon>Paratrimastigidae</taxon>
        <taxon>Paratrimastix</taxon>
    </lineage>
</organism>
<dbReference type="PRINTS" id="PR00380">
    <property type="entry name" value="KINESINHEAVY"/>
</dbReference>
<comment type="similarity">
    <text evidence="5 6">Belongs to the TRAFAC class myosin-kinesin ATPase superfamily. Kinesin family.</text>
</comment>
<keyword evidence="2 5" id="KW-0547">Nucleotide-binding</keyword>
<dbReference type="Proteomes" id="UP001141327">
    <property type="component" value="Unassembled WGS sequence"/>
</dbReference>
<dbReference type="SUPFAM" id="SSF52540">
    <property type="entry name" value="P-loop containing nucleoside triphosphate hydrolases"/>
    <property type="match status" value="1"/>
</dbReference>
<feature type="compositionally biased region" description="Polar residues" evidence="7">
    <location>
        <begin position="1"/>
        <end position="13"/>
    </location>
</feature>
<dbReference type="Gene3D" id="3.40.850.10">
    <property type="entry name" value="Kinesin motor domain"/>
    <property type="match status" value="1"/>
</dbReference>
<gene>
    <name evidence="9" type="ORF">PAPYR_3258</name>
</gene>
<evidence type="ECO:0000256" key="4">
    <source>
        <dbReference type="ARBA" id="ARBA00023175"/>
    </source>
</evidence>
<keyword evidence="1 6" id="KW-0493">Microtubule</keyword>
<keyword evidence="10" id="KW-1185">Reference proteome</keyword>